<evidence type="ECO:0000256" key="2">
    <source>
        <dbReference type="ARBA" id="ARBA00022989"/>
    </source>
</evidence>
<sequence>MLAPQSSVTEGELRRGLRYLLVDASFATAIGALNSGVVLLALALHIGASNLEIGLLAAIPLFTQILQAPAVTLVERLRTRRRISVACVFVARLALPVYAAVPFIPDRGLAAGVLIAAALLHYGLNAVGACSWNSWMRDLVPADRLGRFFSRRTMYGTAVSALATVGGALALERAGSDRATGDYIFATLYSFGFVCGLVSTAALARVPEPRMPASSESVPIYRLLAAPLRDRNFRSMLGYLASWQFAVNLATPFFTVYFVRELGFSMGFVLVLSFISQIANLAVIRGWGVLSDRFANKSVLGVATPMFILCVAAMAFASEVEGQTLRAAYLVVLHVLMGASGAGVGLASGNIVLKLSPPSGATGFMASNAMICAVAAGIAPVIGGWASDFFAARQLSLALRWASPSGASEFGVMFTHLEFFFLISAMLGFNTLYRLAMVQEPGAVGSRQVVAHILSATARTLGNASSVSGLRNAMVFPGGELIKLRELRIPLLTNLQHIVRERFGWGSRESVLGSMIDASYEMPEPEPSLEDLLARLK</sequence>
<evidence type="ECO:0000256" key="1">
    <source>
        <dbReference type="ARBA" id="ARBA00022692"/>
    </source>
</evidence>
<feature type="transmembrane region" description="Helical" evidence="4">
    <location>
        <begin position="53"/>
        <end position="71"/>
    </location>
</feature>
<organism evidence="5 6">
    <name type="scientific">Sphingomonas psychrotolerans</name>
    <dbReference type="NCBI Taxonomy" id="1327635"/>
    <lineage>
        <taxon>Bacteria</taxon>
        <taxon>Pseudomonadati</taxon>
        <taxon>Pseudomonadota</taxon>
        <taxon>Alphaproteobacteria</taxon>
        <taxon>Sphingomonadales</taxon>
        <taxon>Sphingomonadaceae</taxon>
        <taxon>Sphingomonas</taxon>
    </lineage>
</organism>
<feature type="transmembrane region" description="Helical" evidence="4">
    <location>
        <begin position="83"/>
        <end position="104"/>
    </location>
</feature>
<dbReference type="Pfam" id="PF07690">
    <property type="entry name" value="MFS_1"/>
    <property type="match status" value="1"/>
</dbReference>
<dbReference type="Gene3D" id="1.20.1250.20">
    <property type="entry name" value="MFS general substrate transporter like domains"/>
    <property type="match status" value="1"/>
</dbReference>
<feature type="transmembrane region" description="Helical" evidence="4">
    <location>
        <begin position="20"/>
        <end position="47"/>
    </location>
</feature>
<keyword evidence="6" id="KW-1185">Reference proteome</keyword>
<feature type="transmembrane region" description="Helical" evidence="4">
    <location>
        <begin position="110"/>
        <end position="132"/>
    </location>
</feature>
<feature type="transmembrane region" description="Helical" evidence="4">
    <location>
        <begin position="264"/>
        <end position="287"/>
    </location>
</feature>
<evidence type="ECO:0000313" key="6">
    <source>
        <dbReference type="Proteomes" id="UP000229081"/>
    </source>
</evidence>
<keyword evidence="2 4" id="KW-1133">Transmembrane helix</keyword>
<evidence type="ECO:0000256" key="4">
    <source>
        <dbReference type="SAM" id="Phobius"/>
    </source>
</evidence>
<gene>
    <name evidence="5" type="ORF">CVN68_00525</name>
</gene>
<dbReference type="Gene3D" id="1.20.1720.10">
    <property type="entry name" value="Multidrug resistance protein D"/>
    <property type="match status" value="1"/>
</dbReference>
<keyword evidence="1 4" id="KW-0812">Transmembrane</keyword>
<dbReference type="GO" id="GO:0022857">
    <property type="term" value="F:transmembrane transporter activity"/>
    <property type="evidence" value="ECO:0007669"/>
    <property type="project" value="InterPro"/>
</dbReference>
<dbReference type="OrthoDB" id="9772882at2"/>
<dbReference type="InterPro" id="IPR036259">
    <property type="entry name" value="MFS_trans_sf"/>
</dbReference>
<dbReference type="PANTHER" id="PTHR23526:SF2">
    <property type="entry name" value="MAJOR FACILITATOR SUPERFAMILY (MFS) PROFILE DOMAIN-CONTAINING PROTEIN"/>
    <property type="match status" value="1"/>
</dbReference>
<dbReference type="EMBL" id="CP024923">
    <property type="protein sequence ID" value="ATY30661.1"/>
    <property type="molecule type" value="Genomic_DNA"/>
</dbReference>
<feature type="transmembrane region" description="Helical" evidence="4">
    <location>
        <begin position="299"/>
        <end position="317"/>
    </location>
</feature>
<dbReference type="SUPFAM" id="SSF103473">
    <property type="entry name" value="MFS general substrate transporter"/>
    <property type="match status" value="1"/>
</dbReference>
<dbReference type="InterPro" id="IPR011701">
    <property type="entry name" value="MFS"/>
</dbReference>
<reference evidence="5 6" key="1">
    <citation type="submission" date="2017-11" db="EMBL/GenBank/DDBJ databases">
        <title>Complete genome sequence of Sphingomonas sp. Strain Cra20, a psychrotolerant potential plant growth promoting rhizobacteria.</title>
        <authorList>
            <person name="Luo Y."/>
        </authorList>
    </citation>
    <scope>NUCLEOTIDE SEQUENCE [LARGE SCALE GENOMIC DNA]</scope>
    <source>
        <strain evidence="5 6">Cra20</strain>
    </source>
</reference>
<evidence type="ECO:0000256" key="3">
    <source>
        <dbReference type="ARBA" id="ARBA00023136"/>
    </source>
</evidence>
<dbReference type="PANTHER" id="PTHR23526">
    <property type="entry name" value="INTEGRAL MEMBRANE TRANSPORT PROTEIN-RELATED"/>
    <property type="match status" value="1"/>
</dbReference>
<feature type="transmembrane region" description="Helical" evidence="4">
    <location>
        <begin position="237"/>
        <end position="258"/>
    </location>
</feature>
<name>A0A2K8MHL2_9SPHN</name>
<accession>A0A2K8MHL2</accession>
<dbReference type="KEGG" id="sphc:CVN68_00525"/>
<keyword evidence="3 4" id="KW-0472">Membrane</keyword>
<proteinExistence type="predicted"/>
<dbReference type="Proteomes" id="UP000229081">
    <property type="component" value="Chromosome"/>
</dbReference>
<feature type="transmembrane region" description="Helical" evidence="4">
    <location>
        <begin position="406"/>
        <end position="429"/>
    </location>
</feature>
<feature type="transmembrane region" description="Helical" evidence="4">
    <location>
        <begin position="153"/>
        <end position="171"/>
    </location>
</feature>
<feature type="transmembrane region" description="Helical" evidence="4">
    <location>
        <begin position="365"/>
        <end position="386"/>
    </location>
</feature>
<dbReference type="InterPro" id="IPR052528">
    <property type="entry name" value="Sugar_transport-like"/>
</dbReference>
<dbReference type="AlphaFoldDB" id="A0A2K8MHL2"/>
<feature type="transmembrane region" description="Helical" evidence="4">
    <location>
        <begin position="329"/>
        <end position="353"/>
    </location>
</feature>
<protein>
    <submittedName>
        <fullName evidence="5">MFS transporter</fullName>
    </submittedName>
</protein>
<feature type="transmembrane region" description="Helical" evidence="4">
    <location>
        <begin position="183"/>
        <end position="204"/>
    </location>
</feature>
<evidence type="ECO:0000313" key="5">
    <source>
        <dbReference type="EMBL" id="ATY30661.1"/>
    </source>
</evidence>
<dbReference type="RefSeq" id="WP_100280476.1">
    <property type="nucleotide sequence ID" value="NZ_CP024923.1"/>
</dbReference>